<dbReference type="Proteomes" id="UP001500301">
    <property type="component" value="Unassembled WGS sequence"/>
</dbReference>
<dbReference type="EMBL" id="BAABBB010000004">
    <property type="protein sequence ID" value="GAA3520137.1"/>
    <property type="molecule type" value="Genomic_DNA"/>
</dbReference>
<accession>A0ABP6URZ0</accession>
<evidence type="ECO:0000313" key="2">
    <source>
        <dbReference type="Proteomes" id="UP001500301"/>
    </source>
</evidence>
<sequence>MSPDVLRVADVRTAVALALDAFESEQGSHIRIGHDHYWHLPVGTAFDLSREPSTLTVGQVSDDLNELQEINASGDAAPSWHGLAHVIGLLRLMEMAALPD</sequence>
<name>A0ABP6URZ0_9ACTN</name>
<evidence type="ECO:0000313" key="1">
    <source>
        <dbReference type="EMBL" id="GAA3520137.1"/>
    </source>
</evidence>
<protein>
    <submittedName>
        <fullName evidence="1">Uncharacterized protein</fullName>
    </submittedName>
</protein>
<comment type="caution">
    <text evidence="1">The sequence shown here is derived from an EMBL/GenBank/DDBJ whole genome shotgun (WGS) entry which is preliminary data.</text>
</comment>
<gene>
    <name evidence="1" type="ORF">GCM10022263_04990</name>
</gene>
<proteinExistence type="predicted"/>
<dbReference type="RefSeq" id="WP_218232325.1">
    <property type="nucleotide sequence ID" value="NZ_BAABBB010000004.1"/>
</dbReference>
<reference evidence="2" key="1">
    <citation type="journal article" date="2019" name="Int. J. Syst. Evol. Microbiol.">
        <title>The Global Catalogue of Microorganisms (GCM) 10K type strain sequencing project: providing services to taxonomists for standard genome sequencing and annotation.</title>
        <authorList>
            <consortium name="The Broad Institute Genomics Platform"/>
            <consortium name="The Broad Institute Genome Sequencing Center for Infectious Disease"/>
            <person name="Wu L."/>
            <person name="Ma J."/>
        </authorList>
    </citation>
    <scope>NUCLEOTIDE SEQUENCE [LARGE SCALE GENOMIC DNA]</scope>
    <source>
        <strain evidence="2">JCM 17460</strain>
    </source>
</reference>
<keyword evidence="2" id="KW-1185">Reference proteome</keyword>
<organism evidence="1 2">
    <name type="scientific">Nocardioides daeguensis</name>
    <dbReference type="NCBI Taxonomy" id="908359"/>
    <lineage>
        <taxon>Bacteria</taxon>
        <taxon>Bacillati</taxon>
        <taxon>Actinomycetota</taxon>
        <taxon>Actinomycetes</taxon>
        <taxon>Propionibacteriales</taxon>
        <taxon>Nocardioidaceae</taxon>
        <taxon>Nocardioides</taxon>
    </lineage>
</organism>